<organism evidence="10 11">
    <name type="scientific">Quillaja saponaria</name>
    <name type="common">Soap bark tree</name>
    <dbReference type="NCBI Taxonomy" id="32244"/>
    <lineage>
        <taxon>Eukaryota</taxon>
        <taxon>Viridiplantae</taxon>
        <taxon>Streptophyta</taxon>
        <taxon>Embryophyta</taxon>
        <taxon>Tracheophyta</taxon>
        <taxon>Spermatophyta</taxon>
        <taxon>Magnoliopsida</taxon>
        <taxon>eudicotyledons</taxon>
        <taxon>Gunneridae</taxon>
        <taxon>Pentapetalae</taxon>
        <taxon>rosids</taxon>
        <taxon>fabids</taxon>
        <taxon>Fabales</taxon>
        <taxon>Quillajaceae</taxon>
        <taxon>Quillaja</taxon>
    </lineage>
</organism>
<dbReference type="GO" id="GO:0006629">
    <property type="term" value="P:lipid metabolic process"/>
    <property type="evidence" value="ECO:0007669"/>
    <property type="project" value="UniProtKB-ARBA"/>
</dbReference>
<dbReference type="EMBL" id="JARAOO010000003">
    <property type="protein sequence ID" value="KAJ7974657.1"/>
    <property type="molecule type" value="Genomic_DNA"/>
</dbReference>
<dbReference type="GO" id="GO:0004497">
    <property type="term" value="F:monooxygenase activity"/>
    <property type="evidence" value="ECO:0007669"/>
    <property type="project" value="UniProtKB-KW"/>
</dbReference>
<dbReference type="PANTHER" id="PTHR24296">
    <property type="entry name" value="CYTOCHROME P450"/>
    <property type="match status" value="1"/>
</dbReference>
<evidence type="ECO:0000256" key="8">
    <source>
        <dbReference type="PIRSR" id="PIRSR602401-1"/>
    </source>
</evidence>
<name>A0AAD7Q4J2_QUISA</name>
<sequence>MLGYTEILIAFLSIHFLLKWIRYRNSPVIDWPVLGMLPAIIRNAWRIHDYATLVLKHHGGTLEIKGPWFTNMNFVLTSDPMNVQHITGKNSSNYPRGSEYREILEPLGDGIFNTDDEIWRNNRTMVHSLIKQRKFEFLVEQTIQKKLDSCLIPVLNYASEQAWELDLEDVIERFTFDNICSMVLGFDPKCLSIEFPKVAYEKAFNEIEKTVMHRHIMPRSFWKLQKWLQIGQEKKLSAAKKILDQFIHERIAFKREEQRRYEGGLEMNDQEKEPPPFDLLTAYIEEEEKGEMGDKFLRDSAFNLLVAGRDTLSAGFTWFFWHIATHPSVATKILEEIKCKFAPKEGEWRVLSTDEVGKLVYLHAAIFESLRLFPPVPYLHVCTINSDVLPSGYRINPKTKVFYSLYAMGRSQEIWGEDYLEFKPERWISENGGIKHIPSYKFIAFNAGPRSCLGKDMSITEMKMVASAIIWNYDIQMVEGHHVSPSDSVILHMKHGLKVKITKRCI</sequence>
<dbReference type="PROSITE" id="PS00086">
    <property type="entry name" value="CYTOCHROME_P450"/>
    <property type="match status" value="1"/>
</dbReference>
<dbReference type="InterPro" id="IPR036396">
    <property type="entry name" value="Cyt_P450_sf"/>
</dbReference>
<evidence type="ECO:0000313" key="10">
    <source>
        <dbReference type="EMBL" id="KAJ7974657.1"/>
    </source>
</evidence>
<reference evidence="10" key="1">
    <citation type="journal article" date="2023" name="Science">
        <title>Elucidation of the pathway for biosynthesis of saponin adjuvants from the soapbark tree.</title>
        <authorList>
            <person name="Reed J."/>
            <person name="Orme A."/>
            <person name="El-Demerdash A."/>
            <person name="Owen C."/>
            <person name="Martin L.B.B."/>
            <person name="Misra R.C."/>
            <person name="Kikuchi S."/>
            <person name="Rejzek M."/>
            <person name="Martin A.C."/>
            <person name="Harkess A."/>
            <person name="Leebens-Mack J."/>
            <person name="Louveau T."/>
            <person name="Stephenson M.J."/>
            <person name="Osbourn A."/>
        </authorList>
    </citation>
    <scope>NUCLEOTIDE SEQUENCE</scope>
    <source>
        <strain evidence="10">S10</strain>
    </source>
</reference>
<dbReference type="CDD" id="cd11064">
    <property type="entry name" value="CYP86A"/>
    <property type="match status" value="1"/>
</dbReference>
<dbReference type="GO" id="GO:0016705">
    <property type="term" value="F:oxidoreductase activity, acting on paired donors, with incorporation or reduction of molecular oxygen"/>
    <property type="evidence" value="ECO:0007669"/>
    <property type="project" value="InterPro"/>
</dbReference>
<dbReference type="AlphaFoldDB" id="A0AAD7Q4J2"/>
<evidence type="ECO:0000256" key="4">
    <source>
        <dbReference type="ARBA" id="ARBA00022723"/>
    </source>
</evidence>
<comment type="caution">
    <text evidence="10">The sequence shown here is derived from an EMBL/GenBank/DDBJ whole genome shotgun (WGS) entry which is preliminary data.</text>
</comment>
<keyword evidence="11" id="KW-1185">Reference proteome</keyword>
<accession>A0AAD7Q4J2</accession>
<dbReference type="Pfam" id="PF00067">
    <property type="entry name" value="p450"/>
    <property type="match status" value="1"/>
</dbReference>
<gene>
    <name evidence="10" type="ORF">O6P43_004696</name>
</gene>
<keyword evidence="5 9" id="KW-0560">Oxidoreductase</keyword>
<evidence type="ECO:0000256" key="7">
    <source>
        <dbReference type="ARBA" id="ARBA00023033"/>
    </source>
</evidence>
<evidence type="ECO:0000256" key="5">
    <source>
        <dbReference type="ARBA" id="ARBA00023002"/>
    </source>
</evidence>
<evidence type="ECO:0000256" key="6">
    <source>
        <dbReference type="ARBA" id="ARBA00023004"/>
    </source>
</evidence>
<protein>
    <submittedName>
        <fullName evidence="10">Cytochrome P450 family protein</fullName>
    </submittedName>
</protein>
<keyword evidence="6 8" id="KW-0408">Iron</keyword>
<dbReference type="GO" id="GO:0005506">
    <property type="term" value="F:iron ion binding"/>
    <property type="evidence" value="ECO:0007669"/>
    <property type="project" value="InterPro"/>
</dbReference>
<dbReference type="KEGG" id="qsa:O6P43_004696"/>
<dbReference type="GO" id="GO:0020037">
    <property type="term" value="F:heme binding"/>
    <property type="evidence" value="ECO:0007669"/>
    <property type="project" value="InterPro"/>
</dbReference>
<comment type="cofactor">
    <cofactor evidence="1 8">
        <name>heme</name>
        <dbReference type="ChEBI" id="CHEBI:30413"/>
    </cofactor>
</comment>
<evidence type="ECO:0000256" key="1">
    <source>
        <dbReference type="ARBA" id="ARBA00001971"/>
    </source>
</evidence>
<comment type="similarity">
    <text evidence="2 9">Belongs to the cytochrome P450 family.</text>
</comment>
<dbReference type="PRINTS" id="PR00463">
    <property type="entry name" value="EP450I"/>
</dbReference>
<proteinExistence type="inferred from homology"/>
<dbReference type="Proteomes" id="UP001163823">
    <property type="component" value="Chromosome 3"/>
</dbReference>
<keyword evidence="3 8" id="KW-0349">Heme</keyword>
<evidence type="ECO:0000256" key="2">
    <source>
        <dbReference type="ARBA" id="ARBA00010617"/>
    </source>
</evidence>
<keyword evidence="4 8" id="KW-0479">Metal-binding</keyword>
<evidence type="ECO:0000256" key="3">
    <source>
        <dbReference type="ARBA" id="ARBA00022617"/>
    </source>
</evidence>
<dbReference type="InterPro" id="IPR001128">
    <property type="entry name" value="Cyt_P450"/>
</dbReference>
<evidence type="ECO:0000313" key="11">
    <source>
        <dbReference type="Proteomes" id="UP001163823"/>
    </source>
</evidence>
<dbReference type="SUPFAM" id="SSF48264">
    <property type="entry name" value="Cytochrome P450"/>
    <property type="match status" value="1"/>
</dbReference>
<keyword evidence="7 9" id="KW-0503">Monooxygenase</keyword>
<dbReference type="Gene3D" id="1.10.630.10">
    <property type="entry name" value="Cytochrome P450"/>
    <property type="match status" value="1"/>
</dbReference>
<feature type="binding site" description="axial binding residue" evidence="8">
    <location>
        <position position="452"/>
    </location>
    <ligand>
        <name>heme</name>
        <dbReference type="ChEBI" id="CHEBI:30413"/>
    </ligand>
    <ligandPart>
        <name>Fe</name>
        <dbReference type="ChEBI" id="CHEBI:18248"/>
    </ligandPart>
</feature>
<dbReference type="InterPro" id="IPR002401">
    <property type="entry name" value="Cyt_P450_E_grp-I"/>
</dbReference>
<dbReference type="InterPro" id="IPR017972">
    <property type="entry name" value="Cyt_P450_CS"/>
</dbReference>
<dbReference type="PRINTS" id="PR00385">
    <property type="entry name" value="P450"/>
</dbReference>
<evidence type="ECO:0000256" key="9">
    <source>
        <dbReference type="RuleBase" id="RU000461"/>
    </source>
</evidence>